<evidence type="ECO:0000313" key="2">
    <source>
        <dbReference type="Proteomes" id="UP000199377"/>
    </source>
</evidence>
<keyword evidence="2" id="KW-1185">Reference proteome</keyword>
<accession>A0A1I3LGX3</accession>
<proteinExistence type="predicted"/>
<dbReference type="EMBL" id="FOQH01000010">
    <property type="protein sequence ID" value="SFI83967.1"/>
    <property type="molecule type" value="Genomic_DNA"/>
</dbReference>
<reference evidence="1 2" key="1">
    <citation type="submission" date="2016-10" db="EMBL/GenBank/DDBJ databases">
        <authorList>
            <person name="de Groot N.N."/>
        </authorList>
    </citation>
    <scope>NUCLEOTIDE SEQUENCE [LARGE SCALE GENOMIC DNA]</scope>
    <source>
        <strain evidence="1 2">CGMCC 1.11030</strain>
    </source>
</reference>
<sequence>MLDASPRMSPLTHRQAQAMRAMGIAYLEKGNTPASARTVARRMPDKDGGSAPLSAAHSALRMLKAMGLVQTAGGLSKDRAILWQPTERGRRWLIGHVAWRIAADRRAHPAS</sequence>
<evidence type="ECO:0000313" key="1">
    <source>
        <dbReference type="EMBL" id="SFI83967.1"/>
    </source>
</evidence>
<organism evidence="1 2">
    <name type="scientific">Albimonas pacifica</name>
    <dbReference type="NCBI Taxonomy" id="1114924"/>
    <lineage>
        <taxon>Bacteria</taxon>
        <taxon>Pseudomonadati</taxon>
        <taxon>Pseudomonadota</taxon>
        <taxon>Alphaproteobacteria</taxon>
        <taxon>Rhodobacterales</taxon>
        <taxon>Paracoccaceae</taxon>
        <taxon>Albimonas</taxon>
    </lineage>
</organism>
<gene>
    <name evidence="1" type="ORF">SAMN05216258_11022</name>
</gene>
<evidence type="ECO:0008006" key="3">
    <source>
        <dbReference type="Google" id="ProtNLM"/>
    </source>
</evidence>
<name>A0A1I3LGX3_9RHOB</name>
<protein>
    <recommendedName>
        <fullName evidence="3">Winged helix DNA-binding domain-containing protein</fullName>
    </recommendedName>
</protein>
<dbReference type="STRING" id="1114924.SAMN05216258_11022"/>
<dbReference type="Proteomes" id="UP000199377">
    <property type="component" value="Unassembled WGS sequence"/>
</dbReference>
<dbReference type="AlphaFoldDB" id="A0A1I3LGX3"/>